<reference evidence="1 2" key="1">
    <citation type="submission" date="2020-08" db="EMBL/GenBank/DDBJ databases">
        <title>Sequencing the genomes of 1000 actinobacteria strains.</title>
        <authorList>
            <person name="Klenk H.-P."/>
        </authorList>
    </citation>
    <scope>NUCLEOTIDE SEQUENCE [LARGE SCALE GENOMIC DNA]</scope>
    <source>
        <strain evidence="1 2">DSM 44320</strain>
    </source>
</reference>
<dbReference type="AlphaFoldDB" id="A0A7W5VGI3"/>
<protein>
    <recommendedName>
        <fullName evidence="3">Roadblock/LAMTOR2 domain-containing protein</fullName>
    </recommendedName>
</protein>
<proteinExistence type="predicted"/>
<sequence length="125" mass="13243">MLGLDDCLAEVMAIPGALDAMVVDHASGMAVAATGGDVDVDAARSAAAISETLRVTMDGLAQSAPGGTVRVDDMLVTTDKGHHLLRPLETPFESPLVIYVRLDRDRANLALARFRLQAISRQLTM</sequence>
<keyword evidence="2" id="KW-1185">Reference proteome</keyword>
<dbReference type="GeneID" id="95393260"/>
<name>A0A7W5VGI3_9ACTN</name>
<evidence type="ECO:0000313" key="1">
    <source>
        <dbReference type="EMBL" id="MBB3731149.1"/>
    </source>
</evidence>
<organism evidence="1 2">
    <name type="scientific">Nonomuraea dietziae</name>
    <dbReference type="NCBI Taxonomy" id="65515"/>
    <lineage>
        <taxon>Bacteria</taxon>
        <taxon>Bacillati</taxon>
        <taxon>Actinomycetota</taxon>
        <taxon>Actinomycetes</taxon>
        <taxon>Streptosporangiales</taxon>
        <taxon>Streptosporangiaceae</taxon>
        <taxon>Nonomuraea</taxon>
    </lineage>
</organism>
<evidence type="ECO:0008006" key="3">
    <source>
        <dbReference type="Google" id="ProtNLM"/>
    </source>
</evidence>
<gene>
    <name evidence="1" type="ORF">FHR33_007009</name>
</gene>
<dbReference type="EMBL" id="JACIBV010000001">
    <property type="protein sequence ID" value="MBB3731149.1"/>
    <property type="molecule type" value="Genomic_DNA"/>
</dbReference>
<dbReference type="Proteomes" id="UP000579945">
    <property type="component" value="Unassembled WGS sequence"/>
</dbReference>
<evidence type="ECO:0000313" key="2">
    <source>
        <dbReference type="Proteomes" id="UP000579945"/>
    </source>
</evidence>
<comment type="caution">
    <text evidence="1">The sequence shown here is derived from an EMBL/GenBank/DDBJ whole genome shotgun (WGS) entry which is preliminary data.</text>
</comment>
<dbReference type="RefSeq" id="WP_183656762.1">
    <property type="nucleotide sequence ID" value="NZ_BAAAXX010000170.1"/>
</dbReference>
<accession>A0A7W5VGI3</accession>
<dbReference type="Gene3D" id="3.30.450.30">
    <property type="entry name" value="Dynein light chain 2a, cytoplasmic"/>
    <property type="match status" value="1"/>
</dbReference>